<dbReference type="GO" id="GO:0003729">
    <property type="term" value="F:mRNA binding"/>
    <property type="evidence" value="ECO:0007669"/>
    <property type="project" value="TreeGrafter"/>
</dbReference>
<keyword evidence="1" id="KW-0217">Developmental protein</keyword>
<dbReference type="InterPro" id="IPR045071">
    <property type="entry name" value="BBP-like"/>
</dbReference>
<dbReference type="InterPro" id="IPR036612">
    <property type="entry name" value="KH_dom_type_1_sf"/>
</dbReference>
<dbReference type="Pfam" id="PF22675">
    <property type="entry name" value="KH-I_KHDC4-BBP"/>
    <property type="match status" value="1"/>
</dbReference>
<dbReference type="SUPFAM" id="SSF54791">
    <property type="entry name" value="Eukaryotic type KH-domain (KH-domain type I)"/>
    <property type="match status" value="1"/>
</dbReference>
<feature type="domain" description="KHDC4/BBP-like KH-domain type I" evidence="5">
    <location>
        <begin position="3"/>
        <end position="87"/>
    </location>
</feature>
<feature type="non-terminal residue" evidence="7">
    <location>
        <position position="1"/>
    </location>
</feature>
<dbReference type="InterPro" id="IPR055256">
    <property type="entry name" value="KH_1_KHDC4/BBP-like"/>
</dbReference>
<dbReference type="RefSeq" id="XP_032836264.1">
    <property type="nucleotide sequence ID" value="XM_032980373.1"/>
</dbReference>
<dbReference type="AlphaFoldDB" id="A0AAJ7UI93"/>
<evidence type="ECO:0000313" key="7">
    <source>
        <dbReference type="RefSeq" id="XP_032836264.1"/>
    </source>
</evidence>
<evidence type="ECO:0000313" key="6">
    <source>
        <dbReference type="Proteomes" id="UP001318040"/>
    </source>
</evidence>
<evidence type="ECO:0000256" key="2">
    <source>
        <dbReference type="ARBA" id="ARBA00022884"/>
    </source>
</evidence>
<keyword evidence="2 3" id="KW-0694">RNA-binding</keyword>
<feature type="domain" description="Protein quaking putative nuclear localisation signal" evidence="4">
    <location>
        <begin position="285"/>
        <end position="308"/>
    </location>
</feature>
<accession>A0AAJ7UI93</accession>
<evidence type="ECO:0000256" key="1">
    <source>
        <dbReference type="ARBA" id="ARBA00022473"/>
    </source>
</evidence>
<dbReference type="PROSITE" id="PS50084">
    <property type="entry name" value="KH_TYPE_1"/>
    <property type="match status" value="1"/>
</dbReference>
<dbReference type="GO" id="GO:0005634">
    <property type="term" value="C:nucleus"/>
    <property type="evidence" value="ECO:0007669"/>
    <property type="project" value="TreeGrafter"/>
</dbReference>
<dbReference type="PANTHER" id="PTHR11208">
    <property type="entry name" value="RNA-BINDING PROTEIN RELATED"/>
    <property type="match status" value="1"/>
</dbReference>
<gene>
    <name evidence="7" type="primary">LOC116957919</name>
</gene>
<evidence type="ECO:0000259" key="4">
    <source>
        <dbReference type="Pfam" id="PF16551"/>
    </source>
</evidence>
<dbReference type="Proteomes" id="UP001318040">
    <property type="component" value="Chromosome 66"/>
</dbReference>
<dbReference type="Gene3D" id="3.30.1370.10">
    <property type="entry name" value="K Homology domain, type 1"/>
    <property type="match status" value="1"/>
</dbReference>
<evidence type="ECO:0000259" key="5">
    <source>
        <dbReference type="Pfam" id="PF22675"/>
    </source>
</evidence>
<dbReference type="PANTHER" id="PTHR11208:SF125">
    <property type="entry name" value="KH DOMAIN-CONTAINING RNA-BINDING PROTEIN QKI"/>
    <property type="match status" value="1"/>
</dbReference>
<dbReference type="InterPro" id="IPR032367">
    <property type="entry name" value="Quaking_NLS"/>
</dbReference>
<reference evidence="7" key="1">
    <citation type="submission" date="2025-08" db="UniProtKB">
        <authorList>
            <consortium name="RefSeq"/>
        </authorList>
    </citation>
    <scope>IDENTIFICATION</scope>
    <source>
        <tissue evidence="7">Sperm</tissue>
    </source>
</reference>
<sequence length="310" mass="33746">LLQFNFVGRILGPRGLTAKQLESETGCRIMVRGRGSMRDKKKEEQNRGKPNWEHLSEELHVLVTVEDSPNRADVKLRHAVDEVKKLLVPSGEGEDNLKKLQLMELAIINGTYRDAAQPRHREYCTQGQLQQLQHHHQQQQQQLQQLQQQQQLPFATSMVPAPPPMAFTMAGPPLTAAHGHRFLAAAAAAAQQLHLAGPGAQQFHLRGASPGGGQVPGGMGGVPGVPGVPSPGMCLPFMRPLHPMLGGPGVPGVPGVPADTPGLVYTSYEYPCLLEYPLDHTGVLGAVPTKVRRHDSRVHPYQRDRAASNN</sequence>
<dbReference type="KEGG" id="pmrn:116957919"/>
<proteinExistence type="predicted"/>
<keyword evidence="6" id="KW-1185">Reference proteome</keyword>
<dbReference type="Pfam" id="PF16551">
    <property type="entry name" value="Quaking_NLS"/>
    <property type="match status" value="1"/>
</dbReference>
<dbReference type="FunFam" id="3.30.1370.10:FF:000028">
    <property type="entry name" value="protein quaking isoform X2"/>
    <property type="match status" value="1"/>
</dbReference>
<evidence type="ECO:0000256" key="3">
    <source>
        <dbReference type="PROSITE-ProRule" id="PRU00117"/>
    </source>
</evidence>
<name>A0AAJ7UI93_PETMA</name>
<organism evidence="6 7">
    <name type="scientific">Petromyzon marinus</name>
    <name type="common">Sea lamprey</name>
    <dbReference type="NCBI Taxonomy" id="7757"/>
    <lineage>
        <taxon>Eukaryota</taxon>
        <taxon>Metazoa</taxon>
        <taxon>Chordata</taxon>
        <taxon>Craniata</taxon>
        <taxon>Vertebrata</taxon>
        <taxon>Cyclostomata</taxon>
        <taxon>Hyperoartia</taxon>
        <taxon>Petromyzontiformes</taxon>
        <taxon>Petromyzontidae</taxon>
        <taxon>Petromyzon</taxon>
    </lineage>
</organism>
<protein>
    <submittedName>
        <fullName evidence="7">Protein quaking-like</fullName>
    </submittedName>
</protein>
<dbReference type="GO" id="GO:0048024">
    <property type="term" value="P:regulation of mRNA splicing, via spliceosome"/>
    <property type="evidence" value="ECO:0007669"/>
    <property type="project" value="TreeGrafter"/>
</dbReference>